<keyword evidence="9" id="KW-1185">Reference proteome</keyword>
<dbReference type="InterPro" id="IPR007867">
    <property type="entry name" value="GMC_OxRtase_C"/>
</dbReference>
<dbReference type="SUPFAM" id="SSF51905">
    <property type="entry name" value="FAD/NAD(P)-binding domain"/>
    <property type="match status" value="1"/>
</dbReference>
<protein>
    <submittedName>
        <fullName evidence="8">GMC oxidoreductase</fullName>
    </submittedName>
</protein>
<dbReference type="PANTHER" id="PTHR11552:SF147">
    <property type="entry name" value="CHOLINE DEHYDROGENASE, MITOCHONDRIAL"/>
    <property type="match status" value="1"/>
</dbReference>
<feature type="domain" description="Glucose-methanol-choline oxidoreductase N-terminal" evidence="6">
    <location>
        <begin position="92"/>
        <end position="115"/>
    </location>
</feature>
<dbReference type="Pfam" id="PF00732">
    <property type="entry name" value="GMC_oxred_N"/>
    <property type="match status" value="1"/>
</dbReference>
<dbReference type="PROSITE" id="PS51257">
    <property type="entry name" value="PROKAR_LIPOPROTEIN"/>
    <property type="match status" value="1"/>
</dbReference>
<sequence length="543" mass="58112">MLARKIPGRFPLQNSYDYIIVGAGSSGCVLANRLSEDPSTTVLVVESGPDDTSPLIRMPRGIGKLLVPGNPHVSAYQVSPRGNAPVETWLKGRTVGGSSSINGMVYVRGAPADYDGWRDLGCTGWGWDDLGRHFVALEDHELPANQWRGKGGPLKISMQPAGSPVCAALLQAGEEMGVAHVDDMNGIPAVTDGGMSYQPTTTFHGKRFSAARAFLTPVRGRANLHVLPETEVLRIEFQNRRATGVSLRNKTGTHSVAAAREVIISAGAIQSPKLLQLSGVGPAALLASLNIPLVADSPNVGRNLREHRYLSTQYRLRGGSLNASLSGLGLLRSVLQYLLFSSGPLTHAAHEVGGFVKTRPELTRPDAQIGLGLYSMRPGKAGIEIDKYPGLNVIGYFTKPESQGEIRIQSADPAVAPIIEANHFTAEIDRISAVSLFRWLRRFGQQPALKPWITEETDPGARIQTDEDVLQNAISLGGTAFHIAGTCRMGADDAAVLDPQLRVRGVQGLRVVDTSIMPTLVSGNTNAPAMAIALRAADFILNR</sequence>
<dbReference type="Gene3D" id="3.30.560.10">
    <property type="entry name" value="Glucose Oxidase, domain 3"/>
    <property type="match status" value="1"/>
</dbReference>
<evidence type="ECO:0000313" key="9">
    <source>
        <dbReference type="Proteomes" id="UP001156641"/>
    </source>
</evidence>
<dbReference type="InterPro" id="IPR000172">
    <property type="entry name" value="GMC_OxRdtase_N"/>
</dbReference>
<dbReference type="PROSITE" id="PS00623">
    <property type="entry name" value="GMC_OXRED_1"/>
    <property type="match status" value="1"/>
</dbReference>
<evidence type="ECO:0000313" key="8">
    <source>
        <dbReference type="EMBL" id="GLR68423.1"/>
    </source>
</evidence>
<accession>A0ABQ6AA31</accession>
<comment type="similarity">
    <text evidence="2 5">Belongs to the GMC oxidoreductase family.</text>
</comment>
<proteinExistence type="inferred from homology"/>
<evidence type="ECO:0000256" key="1">
    <source>
        <dbReference type="ARBA" id="ARBA00001974"/>
    </source>
</evidence>
<evidence type="ECO:0000256" key="4">
    <source>
        <dbReference type="ARBA" id="ARBA00022827"/>
    </source>
</evidence>
<comment type="cofactor">
    <cofactor evidence="1">
        <name>FAD</name>
        <dbReference type="ChEBI" id="CHEBI:57692"/>
    </cofactor>
</comment>
<evidence type="ECO:0000256" key="3">
    <source>
        <dbReference type="ARBA" id="ARBA00022630"/>
    </source>
</evidence>
<keyword evidence="4 5" id="KW-0274">FAD</keyword>
<gene>
    <name evidence="8" type="ORF">GCM10010909_31040</name>
</gene>
<comment type="caution">
    <text evidence="8">The sequence shown here is derived from an EMBL/GenBank/DDBJ whole genome shotgun (WGS) entry which is preliminary data.</text>
</comment>
<evidence type="ECO:0000256" key="5">
    <source>
        <dbReference type="RuleBase" id="RU003968"/>
    </source>
</evidence>
<dbReference type="Proteomes" id="UP001156641">
    <property type="component" value="Unassembled WGS sequence"/>
</dbReference>
<dbReference type="SUPFAM" id="SSF54373">
    <property type="entry name" value="FAD-linked reductases, C-terminal domain"/>
    <property type="match status" value="1"/>
</dbReference>
<organism evidence="8 9">
    <name type="scientific">Acidocella aquatica</name>
    <dbReference type="NCBI Taxonomy" id="1922313"/>
    <lineage>
        <taxon>Bacteria</taxon>
        <taxon>Pseudomonadati</taxon>
        <taxon>Pseudomonadota</taxon>
        <taxon>Alphaproteobacteria</taxon>
        <taxon>Acetobacterales</taxon>
        <taxon>Acidocellaceae</taxon>
        <taxon>Acidocella</taxon>
    </lineage>
</organism>
<reference evidence="9" key="1">
    <citation type="journal article" date="2019" name="Int. J. Syst. Evol. Microbiol.">
        <title>The Global Catalogue of Microorganisms (GCM) 10K type strain sequencing project: providing services to taxonomists for standard genome sequencing and annotation.</title>
        <authorList>
            <consortium name="The Broad Institute Genomics Platform"/>
            <consortium name="The Broad Institute Genome Sequencing Center for Infectious Disease"/>
            <person name="Wu L."/>
            <person name="Ma J."/>
        </authorList>
    </citation>
    <scope>NUCLEOTIDE SEQUENCE [LARGE SCALE GENOMIC DNA]</scope>
    <source>
        <strain evidence="9">NBRC 112502</strain>
    </source>
</reference>
<keyword evidence="3 5" id="KW-0285">Flavoprotein</keyword>
<dbReference type="Pfam" id="PF05199">
    <property type="entry name" value="GMC_oxred_C"/>
    <property type="match status" value="1"/>
</dbReference>
<dbReference type="InterPro" id="IPR012132">
    <property type="entry name" value="GMC_OxRdtase"/>
</dbReference>
<dbReference type="InterPro" id="IPR036188">
    <property type="entry name" value="FAD/NAD-bd_sf"/>
</dbReference>
<name>A0ABQ6AA31_9PROT</name>
<evidence type="ECO:0000259" key="7">
    <source>
        <dbReference type="PROSITE" id="PS00624"/>
    </source>
</evidence>
<evidence type="ECO:0000259" key="6">
    <source>
        <dbReference type="PROSITE" id="PS00623"/>
    </source>
</evidence>
<dbReference type="EMBL" id="BSOS01000089">
    <property type="protein sequence ID" value="GLR68423.1"/>
    <property type="molecule type" value="Genomic_DNA"/>
</dbReference>
<dbReference type="PROSITE" id="PS00624">
    <property type="entry name" value="GMC_OXRED_2"/>
    <property type="match status" value="1"/>
</dbReference>
<feature type="domain" description="Glucose-methanol-choline oxidoreductase N-terminal" evidence="7">
    <location>
        <begin position="267"/>
        <end position="281"/>
    </location>
</feature>
<dbReference type="PANTHER" id="PTHR11552">
    <property type="entry name" value="GLUCOSE-METHANOL-CHOLINE GMC OXIDOREDUCTASE"/>
    <property type="match status" value="1"/>
</dbReference>
<dbReference type="Gene3D" id="3.50.50.60">
    <property type="entry name" value="FAD/NAD(P)-binding domain"/>
    <property type="match status" value="1"/>
</dbReference>
<dbReference type="PIRSF" id="PIRSF000137">
    <property type="entry name" value="Alcohol_oxidase"/>
    <property type="match status" value="1"/>
</dbReference>
<evidence type="ECO:0000256" key="2">
    <source>
        <dbReference type="ARBA" id="ARBA00010790"/>
    </source>
</evidence>